<dbReference type="RefSeq" id="WP_088486209.1">
    <property type="nucleotide sequence ID" value="NZ_JBCNLH010000007.1"/>
</dbReference>
<proteinExistence type="predicted"/>
<dbReference type="Proteomes" id="UP000197446">
    <property type="component" value="Unassembled WGS sequence"/>
</dbReference>
<accession>A0A254MXY9</accession>
<sequence length="103" mass="10976">MQARVTVIFETGAPIELQLDGAEVLSFEAARRWLDEQFVRLECEPLRGSGKVLLADKLIQVAAGAGSAGFADAAWALDYARAAAGALSKALIKIDVPRQAVSY</sequence>
<protein>
    <submittedName>
        <fullName evidence="1">Uncharacterized protein</fullName>
    </submittedName>
</protein>
<dbReference type="AlphaFoldDB" id="A0A254MXY9"/>
<evidence type="ECO:0000313" key="1">
    <source>
        <dbReference type="EMBL" id="OWQ98597.1"/>
    </source>
</evidence>
<name>A0A254MXY9_9BURK</name>
<reference evidence="1 2" key="1">
    <citation type="journal article" date="2007" name="Int. J. Syst. Evol. Microbiol.">
        <title>Description of Pelomonas aquatica sp. nov. and Pelomonas puraquae sp. nov., isolated from industrial and haemodialysis water.</title>
        <authorList>
            <person name="Gomila M."/>
            <person name="Bowien B."/>
            <person name="Falsen E."/>
            <person name="Moore E.R."/>
            <person name="Lalucat J."/>
        </authorList>
    </citation>
    <scope>NUCLEOTIDE SEQUENCE [LARGE SCALE GENOMIC DNA]</scope>
    <source>
        <strain evidence="1 2">CCUG 52769</strain>
    </source>
</reference>
<dbReference type="OrthoDB" id="5297048at2"/>
<evidence type="ECO:0000313" key="2">
    <source>
        <dbReference type="Proteomes" id="UP000197446"/>
    </source>
</evidence>
<comment type="caution">
    <text evidence="1">The sequence shown here is derived from an EMBL/GenBank/DDBJ whole genome shotgun (WGS) entry which is preliminary data.</text>
</comment>
<gene>
    <name evidence="1" type="ORF">CDO81_26150</name>
</gene>
<dbReference type="EMBL" id="NISI01000020">
    <property type="protein sequence ID" value="OWQ98597.1"/>
    <property type="molecule type" value="Genomic_DNA"/>
</dbReference>
<organism evidence="1 2">
    <name type="scientific">Roseateles puraquae</name>
    <dbReference type="NCBI Taxonomy" id="431059"/>
    <lineage>
        <taxon>Bacteria</taxon>
        <taxon>Pseudomonadati</taxon>
        <taxon>Pseudomonadota</taxon>
        <taxon>Betaproteobacteria</taxon>
        <taxon>Burkholderiales</taxon>
        <taxon>Sphaerotilaceae</taxon>
        <taxon>Roseateles</taxon>
    </lineage>
</organism>
<keyword evidence="2" id="KW-1185">Reference proteome</keyword>